<evidence type="ECO:0000313" key="4">
    <source>
        <dbReference type="Proteomes" id="UP001652625"/>
    </source>
</evidence>
<keyword evidence="2" id="KW-0186">Copper</keyword>
<dbReference type="InterPro" id="IPR050316">
    <property type="entry name" value="Tyrosinase/Hemocyanin"/>
</dbReference>
<sequence length="418" mass="49390">MMSTLKLAKQEIEADLSDERNIIIVIVDEDLDEPTFDFLKSTRVSTLNLGVYILCVSQNISKFQFRKEVGFQWIYANSTSAIKNLSFLRENRQSCGKTSIALDECNRLCDCINYMMVNCKRVRKEFSSMSKEERDLYLNVLKELSTNRKYFKIYQQFVDLHSKYFDSGIHEDEQFSPWHRSYIFKFENLLRMIDCRVTIPVWNWASYSHVIWKSTPTYHMWDDDGGFGSDGDKNIAYCVGKGIFSAENWQLRLEDMEIIRNETCLGEDEEITAESKKCFETSRLPIYNKCLRRRFNGAVPNISEIIDVMKKIKPENFLTFENTLRRLWHNKVHNRIGGHMQTQYAAYSPEFWSHHAMLDAIWTKWQEKCKDCIYNSITESELRLIGFNTYRRHYLDISALGECGVHVMYDQIFDISFE</sequence>
<evidence type="ECO:0000256" key="2">
    <source>
        <dbReference type="ARBA" id="ARBA00023008"/>
    </source>
</evidence>
<feature type="domain" description="Tyrosinase copper-binding" evidence="3">
    <location>
        <begin position="153"/>
        <end position="368"/>
    </location>
</feature>
<accession>A0ABM4D189</accession>
<evidence type="ECO:0000313" key="5">
    <source>
        <dbReference type="RefSeq" id="XP_065667997.1"/>
    </source>
</evidence>
<dbReference type="InterPro" id="IPR008922">
    <property type="entry name" value="Di-copper_centre_dom_sf"/>
</dbReference>
<evidence type="ECO:0000259" key="3">
    <source>
        <dbReference type="Pfam" id="PF00264"/>
    </source>
</evidence>
<keyword evidence="4" id="KW-1185">Reference proteome</keyword>
<dbReference type="PANTHER" id="PTHR11474:SF126">
    <property type="entry name" value="TYROSINASE-LIKE PROTEIN TYR-1-RELATED"/>
    <property type="match status" value="1"/>
</dbReference>
<dbReference type="Gene3D" id="1.10.1280.10">
    <property type="entry name" value="Di-copper center containing domain from catechol oxidase"/>
    <property type="match status" value="1"/>
</dbReference>
<proteinExistence type="predicted"/>
<dbReference type="PRINTS" id="PR00092">
    <property type="entry name" value="TYROSINASE"/>
</dbReference>
<reference evidence="5" key="1">
    <citation type="submission" date="2025-08" db="UniProtKB">
        <authorList>
            <consortium name="RefSeq"/>
        </authorList>
    </citation>
    <scope>IDENTIFICATION</scope>
</reference>
<dbReference type="PANTHER" id="PTHR11474">
    <property type="entry name" value="TYROSINASE FAMILY MEMBER"/>
    <property type="match status" value="1"/>
</dbReference>
<dbReference type="RefSeq" id="XP_065667997.1">
    <property type="nucleotide sequence ID" value="XM_065811925.1"/>
</dbReference>
<dbReference type="Pfam" id="PF00264">
    <property type="entry name" value="Tyrosinase"/>
    <property type="match status" value="1"/>
</dbReference>
<gene>
    <name evidence="5" type="primary">LOC105843588</name>
</gene>
<organism evidence="4 5">
    <name type="scientific">Hydra vulgaris</name>
    <name type="common">Hydra</name>
    <name type="synonym">Hydra attenuata</name>
    <dbReference type="NCBI Taxonomy" id="6087"/>
    <lineage>
        <taxon>Eukaryota</taxon>
        <taxon>Metazoa</taxon>
        <taxon>Cnidaria</taxon>
        <taxon>Hydrozoa</taxon>
        <taxon>Hydroidolina</taxon>
        <taxon>Anthoathecata</taxon>
        <taxon>Aplanulata</taxon>
        <taxon>Hydridae</taxon>
        <taxon>Hydra</taxon>
    </lineage>
</organism>
<keyword evidence="1" id="KW-0479">Metal-binding</keyword>
<evidence type="ECO:0000256" key="1">
    <source>
        <dbReference type="ARBA" id="ARBA00022723"/>
    </source>
</evidence>
<protein>
    <submittedName>
        <fullName evidence="5">Tyrosinase isoform X4</fullName>
    </submittedName>
</protein>
<dbReference type="InterPro" id="IPR002227">
    <property type="entry name" value="Tyrosinase_Cu-bd"/>
</dbReference>
<dbReference type="GeneID" id="105843588"/>
<dbReference type="SUPFAM" id="SSF48056">
    <property type="entry name" value="Di-copper centre-containing domain"/>
    <property type="match status" value="1"/>
</dbReference>
<dbReference type="Proteomes" id="UP001652625">
    <property type="component" value="Chromosome 12"/>
</dbReference>
<name>A0ABM4D189_HYDVU</name>